<sequence>MPMESNSDSILAWVASTSLGTSSFVSPSVEIGSSTLILMVPVLKFLSFRLYKLEVLETTTGMIGIWA</sequence>
<name>A0A9P8T6Y5_9ASCO</name>
<dbReference type="EMBL" id="JAEUBE010000158">
    <property type="protein sequence ID" value="KAH3668583.1"/>
    <property type="molecule type" value="Genomic_DNA"/>
</dbReference>
<accession>A0A9P8T6Y5</accession>
<evidence type="ECO:0000313" key="1">
    <source>
        <dbReference type="EMBL" id="KAH3668583.1"/>
    </source>
</evidence>
<gene>
    <name evidence="1" type="ORF">OGAPHI_002337</name>
</gene>
<reference evidence="1" key="1">
    <citation type="journal article" date="2021" name="Open Biol.">
        <title>Shared evolutionary footprints suggest mitochondrial oxidative damage underlies multiple complex I losses in fungi.</title>
        <authorList>
            <person name="Schikora-Tamarit M.A."/>
            <person name="Marcet-Houben M."/>
            <person name="Nosek J."/>
            <person name="Gabaldon T."/>
        </authorList>
    </citation>
    <scope>NUCLEOTIDE SEQUENCE</scope>
    <source>
        <strain evidence="1">CBS6075</strain>
    </source>
</reference>
<proteinExistence type="predicted"/>
<keyword evidence="2" id="KW-1185">Reference proteome</keyword>
<reference evidence="1" key="2">
    <citation type="submission" date="2021-01" db="EMBL/GenBank/DDBJ databases">
        <authorList>
            <person name="Schikora-Tamarit M.A."/>
        </authorList>
    </citation>
    <scope>NUCLEOTIDE SEQUENCE</scope>
    <source>
        <strain evidence="1">CBS6075</strain>
    </source>
</reference>
<dbReference type="RefSeq" id="XP_046062997.1">
    <property type="nucleotide sequence ID" value="XM_046203196.1"/>
</dbReference>
<organism evidence="1 2">
    <name type="scientific">Ogataea philodendri</name>
    <dbReference type="NCBI Taxonomy" id="1378263"/>
    <lineage>
        <taxon>Eukaryota</taxon>
        <taxon>Fungi</taxon>
        <taxon>Dikarya</taxon>
        <taxon>Ascomycota</taxon>
        <taxon>Saccharomycotina</taxon>
        <taxon>Pichiomycetes</taxon>
        <taxon>Pichiales</taxon>
        <taxon>Pichiaceae</taxon>
        <taxon>Ogataea</taxon>
    </lineage>
</organism>
<dbReference type="AlphaFoldDB" id="A0A9P8T6Y5"/>
<dbReference type="GeneID" id="70234304"/>
<comment type="caution">
    <text evidence="1">The sequence shown here is derived from an EMBL/GenBank/DDBJ whole genome shotgun (WGS) entry which is preliminary data.</text>
</comment>
<evidence type="ECO:0000313" key="2">
    <source>
        <dbReference type="Proteomes" id="UP000769157"/>
    </source>
</evidence>
<protein>
    <submittedName>
        <fullName evidence="1">Uncharacterized protein</fullName>
    </submittedName>
</protein>
<dbReference type="Proteomes" id="UP000769157">
    <property type="component" value="Unassembled WGS sequence"/>
</dbReference>